<evidence type="ECO:0000256" key="5">
    <source>
        <dbReference type="ARBA" id="ARBA00023242"/>
    </source>
</evidence>
<dbReference type="Proteomes" id="UP001443914">
    <property type="component" value="Unassembled WGS sequence"/>
</dbReference>
<dbReference type="SMART" id="SM00353">
    <property type="entry name" value="HLH"/>
    <property type="match status" value="1"/>
</dbReference>
<dbReference type="EMBL" id="JBDFQZ010000005">
    <property type="protein sequence ID" value="KAK9726010.1"/>
    <property type="molecule type" value="Genomic_DNA"/>
</dbReference>
<name>A0AAW1KTM0_SAPOF</name>
<keyword evidence="9" id="KW-1185">Reference proteome</keyword>
<gene>
    <name evidence="8" type="ORF">RND81_05G184300</name>
</gene>
<evidence type="ECO:0000256" key="4">
    <source>
        <dbReference type="ARBA" id="ARBA00023163"/>
    </source>
</evidence>
<sequence length="306" mass="34900">MLAMSPCCPSLGWEYPMELGSLPHESIHLDNYWNHLDSLVFLPNNNNNNNNNNNINNNNFTSNQIENDDHRDDDDQTAVKKRRCESAGSASSGDHICGNVLTKKLNHNASERDRRKKINNLYSTLRSMLPLDDHSKKLSIPSTVGRVLKYIPELQKEVDDLIHRKDELLSKCSLLQGVTSELFKEEKSKIKDISKNKHSCSISASKLGDHEIIIQISSLDDKISLSDVLLKLEMDGLVVLDISSFQSFGGSTFYNIHLWIERSNNNVNCEMLNEELPYFVQKQNMNTNTNTNTNININMMQTYGYY</sequence>
<dbReference type="Pfam" id="PF00010">
    <property type="entry name" value="HLH"/>
    <property type="match status" value="1"/>
</dbReference>
<dbReference type="GO" id="GO:0046983">
    <property type="term" value="F:protein dimerization activity"/>
    <property type="evidence" value="ECO:0007669"/>
    <property type="project" value="InterPro"/>
</dbReference>
<feature type="region of interest" description="Disordered" evidence="6">
    <location>
        <begin position="50"/>
        <end position="77"/>
    </location>
</feature>
<organism evidence="8 9">
    <name type="scientific">Saponaria officinalis</name>
    <name type="common">Common soapwort</name>
    <name type="synonym">Lychnis saponaria</name>
    <dbReference type="NCBI Taxonomy" id="3572"/>
    <lineage>
        <taxon>Eukaryota</taxon>
        <taxon>Viridiplantae</taxon>
        <taxon>Streptophyta</taxon>
        <taxon>Embryophyta</taxon>
        <taxon>Tracheophyta</taxon>
        <taxon>Spermatophyta</taxon>
        <taxon>Magnoliopsida</taxon>
        <taxon>eudicotyledons</taxon>
        <taxon>Gunneridae</taxon>
        <taxon>Pentapetalae</taxon>
        <taxon>Caryophyllales</taxon>
        <taxon>Caryophyllaceae</taxon>
        <taxon>Caryophylleae</taxon>
        <taxon>Saponaria</taxon>
    </lineage>
</organism>
<reference evidence="8" key="1">
    <citation type="submission" date="2024-03" db="EMBL/GenBank/DDBJ databases">
        <title>WGS assembly of Saponaria officinalis var. Norfolk2.</title>
        <authorList>
            <person name="Jenkins J."/>
            <person name="Shu S."/>
            <person name="Grimwood J."/>
            <person name="Barry K."/>
            <person name="Goodstein D."/>
            <person name="Schmutz J."/>
            <person name="Leebens-Mack J."/>
            <person name="Osbourn A."/>
        </authorList>
    </citation>
    <scope>NUCLEOTIDE SEQUENCE [LARGE SCALE GENOMIC DNA]</scope>
    <source>
        <strain evidence="8">JIC</strain>
    </source>
</reference>
<keyword evidence="5" id="KW-0539">Nucleus</keyword>
<comment type="caution">
    <text evidence="8">The sequence shown here is derived from an EMBL/GenBank/DDBJ whole genome shotgun (WGS) entry which is preliminary data.</text>
</comment>
<comment type="subcellular location">
    <subcellularLocation>
        <location evidence="1">Nucleus</location>
    </subcellularLocation>
</comment>
<proteinExistence type="predicted"/>
<dbReference type="AlphaFoldDB" id="A0AAW1KTM0"/>
<dbReference type="CDD" id="cd18914">
    <property type="entry name" value="bHLH_AtORG2_like"/>
    <property type="match status" value="1"/>
</dbReference>
<evidence type="ECO:0000256" key="1">
    <source>
        <dbReference type="ARBA" id="ARBA00004123"/>
    </source>
</evidence>
<protein>
    <recommendedName>
        <fullName evidence="7">BHLH domain-containing protein</fullName>
    </recommendedName>
</protein>
<dbReference type="GO" id="GO:0000981">
    <property type="term" value="F:DNA-binding transcription factor activity, RNA polymerase II-specific"/>
    <property type="evidence" value="ECO:0007669"/>
    <property type="project" value="TreeGrafter"/>
</dbReference>
<feature type="compositionally biased region" description="Low complexity" evidence="6">
    <location>
        <begin position="50"/>
        <end position="59"/>
    </location>
</feature>
<dbReference type="InterPro" id="IPR011598">
    <property type="entry name" value="bHLH_dom"/>
</dbReference>
<feature type="domain" description="BHLH" evidence="7">
    <location>
        <begin position="102"/>
        <end position="154"/>
    </location>
</feature>
<evidence type="ECO:0000256" key="6">
    <source>
        <dbReference type="SAM" id="MobiDB-lite"/>
    </source>
</evidence>
<dbReference type="FunFam" id="4.10.280.10:FF:000074">
    <property type="entry name" value="Transcription factor ORG2"/>
    <property type="match status" value="1"/>
</dbReference>
<dbReference type="SUPFAM" id="SSF47459">
    <property type="entry name" value="HLH, helix-loop-helix DNA-binding domain"/>
    <property type="match status" value="1"/>
</dbReference>
<keyword evidence="3" id="KW-0238">DNA-binding</keyword>
<accession>A0AAW1KTM0</accession>
<evidence type="ECO:0000256" key="3">
    <source>
        <dbReference type="ARBA" id="ARBA00023125"/>
    </source>
</evidence>
<evidence type="ECO:0000313" key="8">
    <source>
        <dbReference type="EMBL" id="KAK9726010.1"/>
    </source>
</evidence>
<dbReference type="PROSITE" id="PS50888">
    <property type="entry name" value="BHLH"/>
    <property type="match status" value="1"/>
</dbReference>
<dbReference type="InterPro" id="IPR015660">
    <property type="entry name" value="MASH1/Ascl1a-like"/>
</dbReference>
<dbReference type="PANTHER" id="PTHR13935">
    <property type="entry name" value="ACHAETE-SCUTE TRANSCRIPTION FACTOR-RELATED"/>
    <property type="match status" value="1"/>
</dbReference>
<dbReference type="InterPro" id="IPR036638">
    <property type="entry name" value="HLH_DNA-bd_sf"/>
</dbReference>
<dbReference type="Gene3D" id="4.10.280.10">
    <property type="entry name" value="Helix-loop-helix DNA-binding domain"/>
    <property type="match status" value="1"/>
</dbReference>
<evidence type="ECO:0000256" key="2">
    <source>
        <dbReference type="ARBA" id="ARBA00023015"/>
    </source>
</evidence>
<keyword evidence="4" id="KW-0804">Transcription</keyword>
<keyword evidence="2" id="KW-0805">Transcription regulation</keyword>
<dbReference type="GO" id="GO:0010106">
    <property type="term" value="P:cellular response to iron ion starvation"/>
    <property type="evidence" value="ECO:0007669"/>
    <property type="project" value="UniProtKB-ARBA"/>
</dbReference>
<dbReference type="GO" id="GO:0000977">
    <property type="term" value="F:RNA polymerase II transcription regulatory region sequence-specific DNA binding"/>
    <property type="evidence" value="ECO:0007669"/>
    <property type="project" value="TreeGrafter"/>
</dbReference>
<dbReference type="GO" id="GO:0090575">
    <property type="term" value="C:RNA polymerase II transcription regulator complex"/>
    <property type="evidence" value="ECO:0007669"/>
    <property type="project" value="TreeGrafter"/>
</dbReference>
<evidence type="ECO:0000313" key="9">
    <source>
        <dbReference type="Proteomes" id="UP001443914"/>
    </source>
</evidence>
<dbReference type="PANTHER" id="PTHR13935:SF41">
    <property type="entry name" value="TRANSCRIPTION FACTOR ORG2-RELATED"/>
    <property type="match status" value="1"/>
</dbReference>
<evidence type="ECO:0000259" key="7">
    <source>
        <dbReference type="PROSITE" id="PS50888"/>
    </source>
</evidence>